<dbReference type="Pfam" id="PF21989">
    <property type="entry name" value="RA_2"/>
    <property type="match status" value="1"/>
</dbReference>
<dbReference type="CDD" id="cd17206">
    <property type="entry name" value="FERM_F1_Myosin-X"/>
    <property type="match status" value="1"/>
</dbReference>
<dbReference type="GO" id="GO:0005547">
    <property type="term" value="F:phosphatidylinositol-3,4,5-trisphosphate binding"/>
    <property type="evidence" value="ECO:0007669"/>
    <property type="project" value="TreeGrafter"/>
</dbReference>
<feature type="region of interest" description="Disordered" evidence="1">
    <location>
        <begin position="102"/>
        <end position="129"/>
    </location>
</feature>
<evidence type="ECO:0000313" key="4">
    <source>
        <dbReference type="Proteomes" id="UP000515152"/>
    </source>
</evidence>
<dbReference type="AlphaFoldDB" id="A0A8M1KMY2"/>
<dbReference type="KEGG" id="char:122132372"/>
<dbReference type="GeneID" id="122132372"/>
<dbReference type="CDD" id="cd14473">
    <property type="entry name" value="FERM_B-lobe"/>
    <property type="match status" value="1"/>
</dbReference>
<dbReference type="RefSeq" id="XP_042563084.1">
    <property type="nucleotide sequence ID" value="XM_042707150.1"/>
</dbReference>
<evidence type="ECO:0000256" key="1">
    <source>
        <dbReference type="SAM" id="MobiDB-lite"/>
    </source>
</evidence>
<name>A0A8M1KMY2_CLUHA</name>
<feature type="domain" description="FERM" evidence="2">
    <location>
        <begin position="1"/>
        <end position="371"/>
    </location>
</feature>
<dbReference type="GO" id="GO:0007165">
    <property type="term" value="P:signal transduction"/>
    <property type="evidence" value="ECO:0007669"/>
    <property type="project" value="InterPro"/>
</dbReference>
<protein>
    <submittedName>
        <fullName evidence="5">Unconventional myosin-X-like</fullName>
    </submittedName>
</protein>
<accession>A0A8M1KMY2</accession>
<dbReference type="GO" id="GO:0030175">
    <property type="term" value="C:filopodium"/>
    <property type="evidence" value="ECO:0007669"/>
    <property type="project" value="TreeGrafter"/>
</dbReference>
<dbReference type="SMART" id="SM00295">
    <property type="entry name" value="B41"/>
    <property type="match status" value="1"/>
</dbReference>
<dbReference type="GO" id="GO:0051015">
    <property type="term" value="F:actin filament binding"/>
    <property type="evidence" value="ECO:0007669"/>
    <property type="project" value="TreeGrafter"/>
</dbReference>
<dbReference type="OrthoDB" id="6108017at2759"/>
<dbReference type="InterPro" id="IPR000299">
    <property type="entry name" value="FERM_domain"/>
</dbReference>
<dbReference type="GO" id="GO:0060002">
    <property type="term" value="F:plus-end directed microfilament motor activity"/>
    <property type="evidence" value="ECO:0007669"/>
    <property type="project" value="TreeGrafter"/>
</dbReference>
<dbReference type="InterPro" id="IPR000159">
    <property type="entry name" value="RA_dom"/>
</dbReference>
<evidence type="ECO:0000259" key="2">
    <source>
        <dbReference type="PROSITE" id="PS50057"/>
    </source>
</evidence>
<dbReference type="PANTHER" id="PTHR46049">
    <property type="entry name" value="AGAP003327-PA"/>
    <property type="match status" value="1"/>
</dbReference>
<dbReference type="InterPro" id="IPR019748">
    <property type="entry name" value="FERM_central"/>
</dbReference>
<dbReference type="GO" id="GO:0030705">
    <property type="term" value="P:cytoskeleton-dependent intracellular transport"/>
    <property type="evidence" value="ECO:0007669"/>
    <property type="project" value="TreeGrafter"/>
</dbReference>
<dbReference type="Pfam" id="PF00373">
    <property type="entry name" value="FERM_M"/>
    <property type="match status" value="1"/>
</dbReference>
<keyword evidence="4" id="KW-1185">Reference proteome</keyword>
<organism evidence="4 5">
    <name type="scientific">Clupea harengus</name>
    <name type="common">Atlantic herring</name>
    <dbReference type="NCBI Taxonomy" id="7950"/>
    <lineage>
        <taxon>Eukaryota</taxon>
        <taxon>Metazoa</taxon>
        <taxon>Chordata</taxon>
        <taxon>Craniata</taxon>
        <taxon>Vertebrata</taxon>
        <taxon>Euteleostomi</taxon>
        <taxon>Actinopterygii</taxon>
        <taxon>Neopterygii</taxon>
        <taxon>Teleostei</taxon>
        <taxon>Clupei</taxon>
        <taxon>Clupeiformes</taxon>
        <taxon>Clupeoidei</taxon>
        <taxon>Clupeidae</taxon>
        <taxon>Clupea</taxon>
    </lineage>
</organism>
<evidence type="ECO:0000259" key="3">
    <source>
        <dbReference type="PROSITE" id="PS50200"/>
    </source>
</evidence>
<evidence type="ECO:0000313" key="5">
    <source>
        <dbReference type="RefSeq" id="XP_042563084.1"/>
    </source>
</evidence>
<proteinExistence type="predicted"/>
<dbReference type="InterPro" id="IPR051724">
    <property type="entry name" value="Actin_motor_Myosin"/>
</dbReference>
<dbReference type="GO" id="GO:0008360">
    <property type="term" value="P:regulation of cell shape"/>
    <property type="evidence" value="ECO:0007669"/>
    <property type="project" value="TreeGrafter"/>
</dbReference>
<sequence length="385" mass="43571">MNTHIYCHGGGVCKISINSHTTAGEVVQKLLRGLQMENCRNVFSLFEVSGQAERALDNRTTVADVLAKFERRAAEGAGVHPEGRLYFKLYCHLETHTHTLSHTHTNTHTHPLSHTHTNTHTHSEGESSDVHPDSMEFAFMFEQAHEAVIRGRYPAPVETLQILAALRLQYLLGDYNSQSALPDLEQLFPVSRLRSRLHACTSLSRSNSASRKRSSFLEGTLRRSLRGRGKTQESQEEAWLEQEVGMLRGSLQEKWARLEGMSQQAAILKYMSIIREWQGYGCSLFNVQCADEVYPEDLWLAVGQENVGVYKRGEAWPLEVLSYELILSFGAPHADTLCISVEERHLLFHTEQVVDIARLMKTYISLIVKKRVSTCQSIGDHGNQW</sequence>
<dbReference type="PROSITE" id="PS50200">
    <property type="entry name" value="RA"/>
    <property type="match status" value="1"/>
</dbReference>
<reference evidence="5" key="1">
    <citation type="submission" date="2025-08" db="UniProtKB">
        <authorList>
            <consortium name="RefSeq"/>
        </authorList>
    </citation>
    <scope>IDENTIFICATION</scope>
</reference>
<feature type="domain" description="Ras-associating" evidence="3">
    <location>
        <begin position="1"/>
        <end position="92"/>
    </location>
</feature>
<feature type="compositionally biased region" description="Basic residues" evidence="1">
    <location>
        <begin position="102"/>
        <end position="119"/>
    </location>
</feature>
<gene>
    <name evidence="5" type="primary">LOC122132372</name>
</gene>
<dbReference type="PANTHER" id="PTHR46049:SF2">
    <property type="entry name" value="UNCONVENTIONAL MYOSIN-X"/>
    <property type="match status" value="1"/>
</dbReference>
<dbReference type="PROSITE" id="PS50057">
    <property type="entry name" value="FERM_3"/>
    <property type="match status" value="1"/>
</dbReference>
<dbReference type="InterPro" id="IPR019749">
    <property type="entry name" value="Band_41_domain"/>
</dbReference>
<dbReference type="GO" id="GO:0051489">
    <property type="term" value="P:regulation of filopodium assembly"/>
    <property type="evidence" value="ECO:0007669"/>
    <property type="project" value="TreeGrafter"/>
</dbReference>
<dbReference type="Proteomes" id="UP000515152">
    <property type="component" value="Unplaced"/>
</dbReference>